<keyword evidence="2" id="KW-0378">Hydrolase</keyword>
<evidence type="ECO:0000256" key="2">
    <source>
        <dbReference type="ARBA" id="ARBA00022801"/>
    </source>
</evidence>
<comment type="caution">
    <text evidence="4">The sequence shown here is derived from an EMBL/GenBank/DDBJ whole genome shotgun (WGS) entry which is preliminary data.</text>
</comment>
<name>W7YCF3_9BACT</name>
<dbReference type="SUPFAM" id="SSF53649">
    <property type="entry name" value="Alkaline phosphatase-like"/>
    <property type="match status" value="1"/>
</dbReference>
<protein>
    <submittedName>
        <fullName evidence="4">Arylsulfatase</fullName>
    </submittedName>
</protein>
<reference evidence="4 5" key="1">
    <citation type="journal article" date="2014" name="Genome Announc.">
        <title>Draft Genome Sequence of Cytophaga fermentans JCM 21142T, a Facultative Anaerobe Isolated from Marine Mud.</title>
        <authorList>
            <person name="Starns D."/>
            <person name="Oshima K."/>
            <person name="Suda W."/>
            <person name="Iino T."/>
            <person name="Yuki M."/>
            <person name="Inoue J."/>
            <person name="Kitamura K."/>
            <person name="Iida T."/>
            <person name="Darby A."/>
            <person name="Hattori M."/>
            <person name="Ohkuma M."/>
        </authorList>
    </citation>
    <scope>NUCLEOTIDE SEQUENCE [LARGE SCALE GENOMIC DNA]</scope>
    <source>
        <strain evidence="4 5">JCM 21142</strain>
    </source>
</reference>
<dbReference type="Proteomes" id="UP000019402">
    <property type="component" value="Unassembled WGS sequence"/>
</dbReference>
<dbReference type="EMBL" id="BAMD01000006">
    <property type="protein sequence ID" value="GAF02126.1"/>
    <property type="molecule type" value="Genomic_DNA"/>
</dbReference>
<dbReference type="Gene3D" id="3.40.720.10">
    <property type="entry name" value="Alkaline Phosphatase, subunit A"/>
    <property type="match status" value="1"/>
</dbReference>
<evidence type="ECO:0000313" key="5">
    <source>
        <dbReference type="Proteomes" id="UP000019402"/>
    </source>
</evidence>
<dbReference type="GO" id="GO:0004065">
    <property type="term" value="F:arylsulfatase activity"/>
    <property type="evidence" value="ECO:0007669"/>
    <property type="project" value="TreeGrafter"/>
</dbReference>
<feature type="domain" description="Sulfatase N-terminal" evidence="3">
    <location>
        <begin position="4"/>
        <end position="94"/>
    </location>
</feature>
<dbReference type="AlphaFoldDB" id="W7YCF3"/>
<evidence type="ECO:0000313" key="4">
    <source>
        <dbReference type="EMBL" id="GAF02126.1"/>
    </source>
</evidence>
<organism evidence="4 5">
    <name type="scientific">Saccharicrinis fermentans DSM 9555 = JCM 21142</name>
    <dbReference type="NCBI Taxonomy" id="869213"/>
    <lineage>
        <taxon>Bacteria</taxon>
        <taxon>Pseudomonadati</taxon>
        <taxon>Bacteroidota</taxon>
        <taxon>Bacteroidia</taxon>
        <taxon>Marinilabiliales</taxon>
        <taxon>Marinilabiliaceae</taxon>
        <taxon>Saccharicrinis</taxon>
    </lineage>
</organism>
<dbReference type="Pfam" id="PF00884">
    <property type="entry name" value="Sulfatase"/>
    <property type="match status" value="1"/>
</dbReference>
<dbReference type="RefSeq" id="WP_200871226.1">
    <property type="nucleotide sequence ID" value="NZ_BAMD01000006.1"/>
</dbReference>
<dbReference type="PANTHER" id="PTHR42693">
    <property type="entry name" value="ARYLSULFATASE FAMILY MEMBER"/>
    <property type="match status" value="1"/>
</dbReference>
<dbReference type="InterPro" id="IPR000917">
    <property type="entry name" value="Sulfatase_N"/>
</dbReference>
<keyword evidence="5" id="KW-1185">Reference proteome</keyword>
<sequence>MDWAKYLDQVEYMDGEVGMIMEELKEKNLLDNTLVIFIGDNGRCNIRGKGYLYDSGLRIPCIMYYPTALKGGAVRKDVVCATDITATILDFAGIEVPSYMTGKAIFDKHFRREYVYSARDLWDEVEEKMRSVTSGKWKYIRNDMPEKPWDAHQAYLEFYRPAVHVMRSLKNEGKLNEKESLFFADNKPVEELYDLENDPQELHNLALEVSYSAVLEKLRKITARYDKKMLSVDHTYHPIVPNSVDVLKWVQANKPLQYEEMQKGVEIGFKKMSEEYKAYKKHTK</sequence>
<accession>W7YCF3</accession>
<dbReference type="PANTHER" id="PTHR42693:SF53">
    <property type="entry name" value="ENDO-4-O-SULFATASE"/>
    <property type="match status" value="1"/>
</dbReference>
<gene>
    <name evidence="4" type="ORF">JCM21142_2753</name>
</gene>
<dbReference type="STRING" id="869213.GCA_000517085_00779"/>
<comment type="similarity">
    <text evidence="1">Belongs to the sulfatase family.</text>
</comment>
<evidence type="ECO:0000256" key="1">
    <source>
        <dbReference type="ARBA" id="ARBA00008779"/>
    </source>
</evidence>
<dbReference type="InterPro" id="IPR017850">
    <property type="entry name" value="Alkaline_phosphatase_core_sf"/>
</dbReference>
<dbReference type="InterPro" id="IPR050738">
    <property type="entry name" value="Sulfatase"/>
</dbReference>
<evidence type="ECO:0000259" key="3">
    <source>
        <dbReference type="Pfam" id="PF00884"/>
    </source>
</evidence>
<proteinExistence type="inferred from homology"/>
<dbReference type="eggNOG" id="COG3119">
    <property type="taxonomic scope" value="Bacteria"/>
</dbReference>